<evidence type="ECO:0000313" key="4">
    <source>
        <dbReference type="Proteomes" id="UP001154282"/>
    </source>
</evidence>
<sequence>MDLRCMSRVDLSSFHKCCNPRGRYKRRSQNRKNDKPLNGEQEQGNSEDSMGKLKFHGFGSLLDCYNFGFSCLQIIYIMCFFVRFI</sequence>
<feature type="region of interest" description="Disordered" evidence="1">
    <location>
        <begin position="20"/>
        <end position="48"/>
    </location>
</feature>
<evidence type="ECO:0000313" key="3">
    <source>
        <dbReference type="EMBL" id="CAI0546325.1"/>
    </source>
</evidence>
<name>A0AAV0QLF6_9ROSI</name>
<proteinExistence type="predicted"/>
<dbReference type="AlphaFoldDB" id="A0AAV0QLF6"/>
<keyword evidence="2" id="KW-1133">Transmembrane helix</keyword>
<accession>A0AAV0QLF6</accession>
<keyword evidence="2" id="KW-0472">Membrane</keyword>
<protein>
    <submittedName>
        <fullName evidence="3">Uncharacterized protein</fullName>
    </submittedName>
</protein>
<evidence type="ECO:0000256" key="1">
    <source>
        <dbReference type="SAM" id="MobiDB-lite"/>
    </source>
</evidence>
<feature type="transmembrane region" description="Helical" evidence="2">
    <location>
        <begin position="65"/>
        <end position="84"/>
    </location>
</feature>
<reference evidence="3" key="1">
    <citation type="submission" date="2022-08" db="EMBL/GenBank/DDBJ databases">
        <authorList>
            <person name="Gutierrez-Valencia J."/>
        </authorList>
    </citation>
    <scope>NUCLEOTIDE SEQUENCE</scope>
</reference>
<keyword evidence="2" id="KW-0812">Transmembrane</keyword>
<evidence type="ECO:0000256" key="2">
    <source>
        <dbReference type="SAM" id="Phobius"/>
    </source>
</evidence>
<dbReference type="EMBL" id="CAMGYJ010000009">
    <property type="protein sequence ID" value="CAI0546325.1"/>
    <property type="molecule type" value="Genomic_DNA"/>
</dbReference>
<keyword evidence="4" id="KW-1185">Reference proteome</keyword>
<organism evidence="3 4">
    <name type="scientific">Linum tenue</name>
    <dbReference type="NCBI Taxonomy" id="586396"/>
    <lineage>
        <taxon>Eukaryota</taxon>
        <taxon>Viridiplantae</taxon>
        <taxon>Streptophyta</taxon>
        <taxon>Embryophyta</taxon>
        <taxon>Tracheophyta</taxon>
        <taxon>Spermatophyta</taxon>
        <taxon>Magnoliopsida</taxon>
        <taxon>eudicotyledons</taxon>
        <taxon>Gunneridae</taxon>
        <taxon>Pentapetalae</taxon>
        <taxon>rosids</taxon>
        <taxon>fabids</taxon>
        <taxon>Malpighiales</taxon>
        <taxon>Linaceae</taxon>
        <taxon>Linum</taxon>
    </lineage>
</organism>
<dbReference type="Proteomes" id="UP001154282">
    <property type="component" value="Unassembled WGS sequence"/>
</dbReference>
<gene>
    <name evidence="3" type="ORF">LITE_LOCUS43914</name>
</gene>
<comment type="caution">
    <text evidence="3">The sequence shown here is derived from an EMBL/GenBank/DDBJ whole genome shotgun (WGS) entry which is preliminary data.</text>
</comment>